<reference evidence="3 5" key="1">
    <citation type="submission" date="2017-12" db="EMBL/GenBank/DDBJ databases">
        <title>Population genomics insights into the ecological differentiation and adaptive evolution in streptomycetes.</title>
        <authorList>
            <person name="Li Y."/>
            <person name="Huang Y."/>
        </authorList>
    </citation>
    <scope>NUCLEOTIDE SEQUENCE [LARGE SCALE GENOMIC DNA]</scope>
    <source>
        <strain evidence="3 5">NBRC 100770</strain>
    </source>
</reference>
<dbReference type="EMBL" id="PKLL01000024">
    <property type="protein sequence ID" value="RZE19914.1"/>
    <property type="molecule type" value="Genomic_DNA"/>
</dbReference>
<dbReference type="EMBL" id="VOGX01000054">
    <property type="protein sequence ID" value="TWV19507.1"/>
    <property type="molecule type" value="Genomic_DNA"/>
</dbReference>
<evidence type="ECO:0000313" key="3">
    <source>
        <dbReference type="EMBL" id="RZE19914.1"/>
    </source>
</evidence>
<protein>
    <submittedName>
        <fullName evidence="2 4">Transcriptional regulator</fullName>
    </submittedName>
</protein>
<evidence type="ECO:0000313" key="6">
    <source>
        <dbReference type="Proteomes" id="UP000318052"/>
    </source>
</evidence>
<evidence type="ECO:0000313" key="4">
    <source>
        <dbReference type="EMBL" id="TWV19507.1"/>
    </source>
</evidence>
<dbReference type="Proteomes" id="UP001051844">
    <property type="component" value="Unassembled WGS sequence"/>
</dbReference>
<keyword evidence="6" id="KW-1185">Reference proteome</keyword>
<dbReference type="Gene3D" id="1.10.260.40">
    <property type="entry name" value="lambda repressor-like DNA-binding domains"/>
    <property type="match status" value="1"/>
</dbReference>
<reference evidence="6" key="2">
    <citation type="journal article" date="2019" name="Microbiol. Resour. Announc.">
        <title>Draft Genomic Sequences of Streptomyces misionensis and Streptomyces albidoflavus, bacteria applied for phytopathogen biocontrol.</title>
        <authorList>
            <person name="Pylro V."/>
            <person name="Dias A."/>
            <person name="Andreote F."/>
            <person name="Varani A."/>
            <person name="Andreote C."/>
            <person name="Bernardo E."/>
            <person name="Martins T."/>
        </authorList>
    </citation>
    <scope>NUCLEOTIDE SEQUENCE [LARGE SCALE GENOMIC DNA]</scope>
    <source>
        <strain evidence="6">77</strain>
    </source>
</reference>
<evidence type="ECO:0000313" key="5">
    <source>
        <dbReference type="Proteomes" id="UP000292693"/>
    </source>
</evidence>
<dbReference type="GO" id="GO:0003677">
    <property type="term" value="F:DNA binding"/>
    <property type="evidence" value="ECO:0007669"/>
    <property type="project" value="InterPro"/>
</dbReference>
<dbReference type="InterPro" id="IPR043917">
    <property type="entry name" value="DUF5753"/>
</dbReference>
<gene>
    <name evidence="3" type="ORF">C0Q92_19815</name>
    <name evidence="4" type="ORF">FRZ02_24880</name>
    <name evidence="2" type="ORF">ScoT_41130</name>
</gene>
<name>D6B540_9ACTN</name>
<feature type="domain" description="DUF5753" evidence="1">
    <location>
        <begin position="104"/>
        <end position="276"/>
    </location>
</feature>
<dbReference type="Proteomes" id="UP000292693">
    <property type="component" value="Unassembled WGS sequence"/>
</dbReference>
<dbReference type="Pfam" id="PF19054">
    <property type="entry name" value="DUF5753"/>
    <property type="match status" value="1"/>
</dbReference>
<dbReference type="InterPro" id="IPR001387">
    <property type="entry name" value="Cro/C1-type_HTH"/>
</dbReference>
<evidence type="ECO:0000259" key="1">
    <source>
        <dbReference type="Pfam" id="PF19054"/>
    </source>
</evidence>
<dbReference type="CDD" id="cd00093">
    <property type="entry name" value="HTH_XRE"/>
    <property type="match status" value="1"/>
</dbReference>
<dbReference type="EMBL" id="BNDZ01000005">
    <property type="protein sequence ID" value="GHI47939.1"/>
    <property type="molecule type" value="Genomic_DNA"/>
</dbReference>
<reference evidence="2" key="4">
    <citation type="submission" date="2022-09" db="EMBL/GenBank/DDBJ databases">
        <title>Whole genome shotgun sequence of Streptomyces albidoflavus NBRC 12854.</title>
        <authorList>
            <person name="Komaki H."/>
            <person name="Tamura T."/>
        </authorList>
    </citation>
    <scope>NUCLEOTIDE SEQUENCE</scope>
    <source>
        <strain evidence="2">NBRC 12854</strain>
    </source>
</reference>
<accession>D6B540</accession>
<proteinExistence type="predicted"/>
<dbReference type="AlphaFoldDB" id="D6B540"/>
<sequence>MPGGQTPKELTPDSGRKLFGLQLRKARQQRGLSMDTFIEEFVGRTRTPISKASLGRIERGEYLAQPVLPSLLDRFFETDNELFVDMYDLACVEAVPQQYKLRSNLEREAVAIKAYGGTVIPGLLQTEEYARELFRAWRPGDEGWSETQGILRRKRQARLSSEDPPLLSVLVDETVLTRQIGTPEVMRTQLEFVLSMVDTPTCEIHMVPAGLGAHGLLGGTLILMTTPKGQTYAYEEAISTGTLVEAPERVQHLERHWDRLWGRSLSPMETARFLKKALEAFP</sequence>
<evidence type="ECO:0000313" key="7">
    <source>
        <dbReference type="Proteomes" id="UP001051844"/>
    </source>
</evidence>
<dbReference type="KEGG" id="salb:XNR_3779"/>
<comment type="caution">
    <text evidence="2">The sequence shown here is derived from an EMBL/GenBank/DDBJ whole genome shotgun (WGS) entry which is preliminary data.</text>
</comment>
<dbReference type="eggNOG" id="COG1813">
    <property type="taxonomic scope" value="Bacteria"/>
</dbReference>
<organism evidence="2 7">
    <name type="scientific">Streptomyces albidoflavus</name>
    <dbReference type="NCBI Taxonomy" id="1886"/>
    <lineage>
        <taxon>Bacteria</taxon>
        <taxon>Bacillati</taxon>
        <taxon>Actinomycetota</taxon>
        <taxon>Actinomycetes</taxon>
        <taxon>Kitasatosporales</taxon>
        <taxon>Streptomycetaceae</taxon>
        <taxon>Streptomyces</taxon>
        <taxon>Streptomyces albidoflavus group</taxon>
    </lineage>
</organism>
<accession>A0A0X3XGG4</accession>
<dbReference type="Proteomes" id="UP000318052">
    <property type="component" value="Unassembled WGS sequence"/>
</dbReference>
<dbReference type="InterPro" id="IPR010982">
    <property type="entry name" value="Lambda_DNA-bd_dom_sf"/>
</dbReference>
<reference evidence="4" key="3">
    <citation type="submission" date="2019-07" db="EMBL/GenBank/DDBJ databases">
        <authorList>
            <person name="Pylro V."/>
            <person name="Dias A."/>
            <person name="Andreote F."/>
            <person name="Varani A."/>
            <person name="Andreote C."/>
            <person name="Bernardo E."/>
            <person name="Martins T."/>
        </authorList>
    </citation>
    <scope>NUCLEOTIDE SEQUENCE</scope>
    <source>
        <strain evidence="4">77</strain>
    </source>
</reference>
<evidence type="ECO:0000313" key="2">
    <source>
        <dbReference type="EMBL" id="GHI47939.1"/>
    </source>
</evidence>